<dbReference type="InterPro" id="IPR002744">
    <property type="entry name" value="MIP18-like"/>
</dbReference>
<dbReference type="AlphaFoldDB" id="B3QLF3"/>
<organism evidence="9 10">
    <name type="scientific">Chlorobaculum parvum (strain DSM 263 / NCIMB 8327)</name>
    <name type="common">Chlorobium vibrioforme subsp. thiosulfatophilum</name>
    <dbReference type="NCBI Taxonomy" id="517417"/>
    <lineage>
        <taxon>Bacteria</taxon>
        <taxon>Pseudomonadati</taxon>
        <taxon>Chlorobiota</taxon>
        <taxon>Chlorobiia</taxon>
        <taxon>Chlorobiales</taxon>
        <taxon>Chlorobiaceae</taxon>
        <taxon>Chlorobaculum</taxon>
    </lineage>
</organism>
<comment type="function">
    <text evidence="6">Binds and transfers iron-sulfur (Fe-S) clusters to target apoproteins. Can hydrolyze ATP.</text>
</comment>
<dbReference type="InterPro" id="IPR034904">
    <property type="entry name" value="FSCA_dom_sf"/>
</dbReference>
<dbReference type="eggNOG" id="COG0489">
    <property type="taxonomic scope" value="Bacteria"/>
</dbReference>
<evidence type="ECO:0000256" key="2">
    <source>
        <dbReference type="ARBA" id="ARBA00022741"/>
    </source>
</evidence>
<dbReference type="GO" id="GO:0140663">
    <property type="term" value="F:ATP-dependent FeS chaperone activity"/>
    <property type="evidence" value="ECO:0007669"/>
    <property type="project" value="InterPro"/>
</dbReference>
<dbReference type="FunFam" id="3.40.50.300:FF:001119">
    <property type="entry name" value="Iron-sulfur cluster carrier protein"/>
    <property type="match status" value="1"/>
</dbReference>
<dbReference type="Gene3D" id="3.40.50.300">
    <property type="entry name" value="P-loop containing nucleotide triphosphate hydrolases"/>
    <property type="match status" value="1"/>
</dbReference>
<dbReference type="Proteomes" id="UP000008811">
    <property type="component" value="Chromosome"/>
</dbReference>
<dbReference type="HOGENOM" id="CLU_024839_0_0_10"/>
<name>B3QLF3_CHLP8</name>
<dbReference type="PANTHER" id="PTHR42961:SF2">
    <property type="entry name" value="IRON-SULFUR PROTEIN NUBPL"/>
    <property type="match status" value="1"/>
</dbReference>
<keyword evidence="2 6" id="KW-0547">Nucleotide-binding</keyword>
<accession>B3QLF3</accession>
<feature type="region of interest" description="Disordered" evidence="7">
    <location>
        <begin position="87"/>
        <end position="116"/>
    </location>
</feature>
<dbReference type="InterPro" id="IPR044304">
    <property type="entry name" value="NUBPL-like"/>
</dbReference>
<dbReference type="KEGG" id="cpc:Cpar_0421"/>
<keyword evidence="3 6" id="KW-0067">ATP-binding</keyword>
<gene>
    <name evidence="9" type="ordered locus">Cpar_0421</name>
</gene>
<dbReference type="GO" id="GO:0016226">
    <property type="term" value="P:iron-sulfur cluster assembly"/>
    <property type="evidence" value="ECO:0007669"/>
    <property type="project" value="InterPro"/>
</dbReference>
<dbReference type="GO" id="GO:0016887">
    <property type="term" value="F:ATP hydrolysis activity"/>
    <property type="evidence" value="ECO:0007669"/>
    <property type="project" value="UniProtKB-UniRule"/>
</dbReference>
<dbReference type="SUPFAM" id="SSF117916">
    <property type="entry name" value="Fe-S cluster assembly (FSCA) domain-like"/>
    <property type="match status" value="1"/>
</dbReference>
<dbReference type="HAMAP" id="MF_02040">
    <property type="entry name" value="Mrp_NBP35"/>
    <property type="match status" value="1"/>
</dbReference>
<evidence type="ECO:0000259" key="8">
    <source>
        <dbReference type="Pfam" id="PF01883"/>
    </source>
</evidence>
<dbReference type="SUPFAM" id="SSF52540">
    <property type="entry name" value="P-loop containing nucleoside triphosphate hydrolases"/>
    <property type="match status" value="1"/>
</dbReference>
<dbReference type="OrthoDB" id="9809679at2"/>
<keyword evidence="1 6" id="KW-0479">Metal-binding</keyword>
<evidence type="ECO:0000256" key="7">
    <source>
        <dbReference type="SAM" id="MobiDB-lite"/>
    </source>
</evidence>
<dbReference type="STRING" id="517417.Cpar_0421"/>
<dbReference type="Gene3D" id="3.30.300.130">
    <property type="entry name" value="Fe-S cluster assembly (FSCA)"/>
    <property type="match status" value="1"/>
</dbReference>
<dbReference type="InterPro" id="IPR027417">
    <property type="entry name" value="P-loop_NTPase"/>
</dbReference>
<dbReference type="CDD" id="cd02037">
    <property type="entry name" value="Mrp_NBP35"/>
    <property type="match status" value="1"/>
</dbReference>
<dbReference type="eggNOG" id="COG2151">
    <property type="taxonomic scope" value="Bacteria"/>
</dbReference>
<comment type="similarity">
    <text evidence="6">Belongs to the Mrp/NBP35 ATP-binding proteins family.</text>
</comment>
<reference evidence="9" key="1">
    <citation type="submission" date="2008-06" db="EMBL/GenBank/DDBJ databases">
        <title>Complete sequence of Chlorobaculum parvum NCIB 8327.</title>
        <authorList>
            <consortium name="US DOE Joint Genome Institute"/>
            <person name="Lucas S."/>
            <person name="Copeland A."/>
            <person name="Lapidus A."/>
            <person name="Glavina del Rio T."/>
            <person name="Dalin E."/>
            <person name="Tice H."/>
            <person name="Bruce D."/>
            <person name="Goodwin L."/>
            <person name="Pitluck S."/>
            <person name="Schmutz J."/>
            <person name="Larimer F."/>
            <person name="Land M."/>
            <person name="Hauser L."/>
            <person name="Kyrpides N."/>
            <person name="Mikhailova N."/>
            <person name="Zhao F."/>
            <person name="Li T."/>
            <person name="Liu Z."/>
            <person name="Overmann J."/>
            <person name="Bryant D.A."/>
            <person name="Richardson P."/>
        </authorList>
    </citation>
    <scope>NUCLEOTIDE SEQUENCE [LARGE SCALE GENOMIC DNA]</scope>
    <source>
        <strain evidence="9">NCIB 8327</strain>
    </source>
</reference>
<evidence type="ECO:0000256" key="4">
    <source>
        <dbReference type="ARBA" id="ARBA00023004"/>
    </source>
</evidence>
<sequence length="379" mass="39137">MSSIQKSQIEAALGTVMEPDLGRDLMTLGMVEDIAVDEAGNVSFTVVLTTPACPMKESIKQSCINAIKQAVPEVGAINVNMTSKVTSSCSHGGGHGSHGAHGGNGAHGGHGGHGAPQKIDLPNVKNIIAVASGKGGVGKSTVSVNLAVSLAASGAKVGLIDADLYGPSIPTLFGLQNVKPEVKNNKIMPIEKFGVKLMSIGFLVDPETALIWRGPMASSAIRQLISDVDWQELDYLIFDLPPGTGDIQLTLVQALPLSGAVVVTTPQDVALADVAKAVTMFRKVDVSILGVVENMSWYELPDGSKDYIFGKGGGEKFAKINALPFLGSIPISSKVREGGDIGTPSIIANPDAPTSVAASKVAGEIARQVSIHNAACATE</sequence>
<keyword evidence="6" id="KW-0378">Hydrolase</keyword>
<feature type="binding site" evidence="6">
    <location>
        <begin position="133"/>
        <end position="140"/>
    </location>
    <ligand>
        <name>ATP</name>
        <dbReference type="ChEBI" id="CHEBI:30616"/>
    </ligand>
</feature>
<evidence type="ECO:0000256" key="1">
    <source>
        <dbReference type="ARBA" id="ARBA00022723"/>
    </source>
</evidence>
<protein>
    <recommendedName>
        <fullName evidence="6">Iron-sulfur cluster carrier protein</fullName>
    </recommendedName>
</protein>
<dbReference type="PANTHER" id="PTHR42961">
    <property type="entry name" value="IRON-SULFUR PROTEIN NUBPL"/>
    <property type="match status" value="1"/>
</dbReference>
<evidence type="ECO:0000256" key="3">
    <source>
        <dbReference type="ARBA" id="ARBA00022840"/>
    </source>
</evidence>
<feature type="compositionally biased region" description="Gly residues" evidence="7">
    <location>
        <begin position="91"/>
        <end position="114"/>
    </location>
</feature>
<dbReference type="EMBL" id="CP001099">
    <property type="protein sequence ID" value="ACF10843.1"/>
    <property type="molecule type" value="Genomic_DNA"/>
</dbReference>
<dbReference type="Pfam" id="PF01883">
    <property type="entry name" value="FeS_assembly_P"/>
    <property type="match status" value="1"/>
</dbReference>
<evidence type="ECO:0000313" key="10">
    <source>
        <dbReference type="Proteomes" id="UP000008811"/>
    </source>
</evidence>
<evidence type="ECO:0000313" key="9">
    <source>
        <dbReference type="EMBL" id="ACF10843.1"/>
    </source>
</evidence>
<dbReference type="InterPro" id="IPR033756">
    <property type="entry name" value="YlxH/NBP35"/>
</dbReference>
<comment type="subunit">
    <text evidence="6">Homodimer.</text>
</comment>
<keyword evidence="4 6" id="KW-0408">Iron</keyword>
<evidence type="ECO:0000256" key="6">
    <source>
        <dbReference type="HAMAP-Rule" id="MF_02040"/>
    </source>
</evidence>
<dbReference type="GO" id="GO:0051539">
    <property type="term" value="F:4 iron, 4 sulfur cluster binding"/>
    <property type="evidence" value="ECO:0007669"/>
    <property type="project" value="TreeGrafter"/>
</dbReference>
<dbReference type="Pfam" id="PF10609">
    <property type="entry name" value="ParA"/>
    <property type="match status" value="1"/>
</dbReference>
<feature type="domain" description="MIP18 family-like" evidence="8">
    <location>
        <begin position="6"/>
        <end position="79"/>
    </location>
</feature>
<dbReference type="RefSeq" id="WP_012501676.1">
    <property type="nucleotide sequence ID" value="NC_011027.1"/>
</dbReference>
<keyword evidence="5 6" id="KW-0411">Iron-sulfur</keyword>
<dbReference type="GO" id="GO:0046872">
    <property type="term" value="F:metal ion binding"/>
    <property type="evidence" value="ECO:0007669"/>
    <property type="project" value="UniProtKB-KW"/>
</dbReference>
<dbReference type="InterPro" id="IPR019591">
    <property type="entry name" value="Mrp/NBP35_ATP-bd"/>
</dbReference>
<proteinExistence type="inferred from homology"/>
<dbReference type="GO" id="GO:0005524">
    <property type="term" value="F:ATP binding"/>
    <property type="evidence" value="ECO:0007669"/>
    <property type="project" value="UniProtKB-UniRule"/>
</dbReference>
<keyword evidence="10" id="KW-1185">Reference proteome</keyword>
<evidence type="ECO:0000256" key="5">
    <source>
        <dbReference type="ARBA" id="ARBA00023014"/>
    </source>
</evidence>